<dbReference type="GO" id="GO:0061863">
    <property type="term" value="F:microtubule plus end polymerase"/>
    <property type="evidence" value="ECO:0007669"/>
    <property type="project" value="InterPro"/>
</dbReference>
<keyword evidence="2" id="KW-1185">Reference proteome</keyword>
<feature type="region of interest" description="Disordered" evidence="1">
    <location>
        <begin position="32"/>
        <end position="98"/>
    </location>
</feature>
<reference evidence="3" key="1">
    <citation type="submission" date="2025-08" db="UniProtKB">
        <authorList>
            <consortium name="RefSeq"/>
        </authorList>
    </citation>
    <scope>IDENTIFICATION</scope>
    <source>
        <tissue evidence="3">Muscle</tissue>
    </source>
</reference>
<dbReference type="GO" id="GO:0007051">
    <property type="term" value="P:spindle organization"/>
    <property type="evidence" value="ECO:0007669"/>
    <property type="project" value="InterPro"/>
</dbReference>
<name>A0A6I9P043_9TELE</name>
<gene>
    <name evidence="3" type="primary">LOC104954907</name>
</gene>
<dbReference type="RefSeq" id="XP_010780413.1">
    <property type="nucleotide sequence ID" value="XM_010782111.1"/>
</dbReference>
<dbReference type="GO" id="GO:0051010">
    <property type="term" value="F:microtubule plus-end binding"/>
    <property type="evidence" value="ECO:0007669"/>
    <property type="project" value="InterPro"/>
</dbReference>
<evidence type="ECO:0000313" key="2">
    <source>
        <dbReference type="Proteomes" id="UP000504611"/>
    </source>
</evidence>
<dbReference type="OrthoDB" id="205662at2759"/>
<dbReference type="GO" id="GO:0046785">
    <property type="term" value="P:microtubule polymerization"/>
    <property type="evidence" value="ECO:0007669"/>
    <property type="project" value="InterPro"/>
</dbReference>
<dbReference type="PANTHER" id="PTHR12609">
    <property type="entry name" value="MICROTUBULE ASSOCIATED PROTEIN XMAP215"/>
    <property type="match status" value="1"/>
</dbReference>
<protein>
    <submittedName>
        <fullName evidence="3">Cytoskeleton-associated protein 5-like</fullName>
    </submittedName>
</protein>
<dbReference type="Gene3D" id="1.25.10.10">
    <property type="entry name" value="Leucine-rich Repeat Variant"/>
    <property type="match status" value="1"/>
</dbReference>
<dbReference type="InterPro" id="IPR011989">
    <property type="entry name" value="ARM-like"/>
</dbReference>
<feature type="compositionally biased region" description="Basic and acidic residues" evidence="1">
    <location>
        <begin position="32"/>
        <end position="45"/>
    </location>
</feature>
<dbReference type="AlphaFoldDB" id="A0A6I9P043"/>
<proteinExistence type="predicted"/>
<accession>A0A6I9P043</accession>
<dbReference type="KEGG" id="ncc:104954907"/>
<evidence type="ECO:0000313" key="3">
    <source>
        <dbReference type="RefSeq" id="XP_010780413.1"/>
    </source>
</evidence>
<sequence length="223" mass="24195">MKVVGEKAVNPFLSDLDKLKLEKIKESADKVELAGKKGAGGEKKPAAKAPPPAEAPTKYSAPPRKAQAAASKSSAVPSKKGKPASTAGGKSKKAPESKDLIETEFSAEACEEKAAVVLPASCMQQLDSANWKERLACMEEFQRAVETMDKADMPCQALVRMLAKKPGWKETNFQVSVSARNNGVLECKISSKQRLLPRKHRETRYNFLSSNIQTVQQSAVKHT</sequence>
<dbReference type="Proteomes" id="UP000504611">
    <property type="component" value="Unplaced"/>
</dbReference>
<evidence type="ECO:0000256" key="1">
    <source>
        <dbReference type="SAM" id="MobiDB-lite"/>
    </source>
</evidence>
<dbReference type="GO" id="GO:0030951">
    <property type="term" value="P:establishment or maintenance of microtubule cytoskeleton polarity"/>
    <property type="evidence" value="ECO:0007669"/>
    <property type="project" value="InterPro"/>
</dbReference>
<dbReference type="InterPro" id="IPR045110">
    <property type="entry name" value="XMAP215"/>
</dbReference>
<feature type="compositionally biased region" description="Low complexity" evidence="1">
    <location>
        <begin position="60"/>
        <end position="78"/>
    </location>
</feature>
<dbReference type="GeneID" id="104954907"/>
<organism evidence="2 3">
    <name type="scientific">Notothenia coriiceps</name>
    <name type="common">black rockcod</name>
    <dbReference type="NCBI Taxonomy" id="8208"/>
    <lineage>
        <taxon>Eukaryota</taxon>
        <taxon>Metazoa</taxon>
        <taxon>Chordata</taxon>
        <taxon>Craniata</taxon>
        <taxon>Vertebrata</taxon>
        <taxon>Euteleostomi</taxon>
        <taxon>Actinopterygii</taxon>
        <taxon>Neopterygii</taxon>
        <taxon>Teleostei</taxon>
        <taxon>Neoteleostei</taxon>
        <taxon>Acanthomorphata</taxon>
        <taxon>Eupercaria</taxon>
        <taxon>Perciformes</taxon>
        <taxon>Notothenioidei</taxon>
        <taxon>Nototheniidae</taxon>
        <taxon>Notothenia</taxon>
    </lineage>
</organism>